<sequence>MSGLYTEHLDAMDPESLIVTYPKTMTRDQALAAAKKSPSNAEVLAACKDAYHQHTPAVDDTTTGSIATAKNPANRQDVAASQAYNWHSKVAAPNLTQPLLAASDMGAARKSVETDGDFATFFVGIEANLDVFVGGFGGVGVGFGFPSGSPLWMAWGGIRISMNIDVGINLTAGIFVEPPAKVAGDFIGIEVSCEPVYEGPSIGFGIHLSTDLSEIRGFSVAVGAELGLLPVNAAIEYGHIVTN</sequence>
<name>A0A563E1S8_9MICO</name>
<keyword evidence="2" id="KW-1185">Reference proteome</keyword>
<accession>A0A563E1S8</accession>
<evidence type="ECO:0000313" key="2">
    <source>
        <dbReference type="Proteomes" id="UP000320244"/>
    </source>
</evidence>
<protein>
    <submittedName>
        <fullName evidence="1">Uncharacterized protein</fullName>
    </submittedName>
</protein>
<dbReference type="AlphaFoldDB" id="A0A563E1S8"/>
<comment type="caution">
    <text evidence="1">The sequence shown here is derived from an EMBL/GenBank/DDBJ whole genome shotgun (WGS) entry which is preliminary data.</text>
</comment>
<dbReference type="EMBL" id="VCQV01000013">
    <property type="protein sequence ID" value="TWP36161.1"/>
    <property type="molecule type" value="Genomic_DNA"/>
</dbReference>
<gene>
    <name evidence="1" type="ORF">FGL98_10690</name>
</gene>
<reference evidence="1 2" key="2">
    <citation type="submission" date="2019-08" db="EMBL/GenBank/DDBJ databases">
        <title>Jejuicoccus antrihumi gen. nov., sp. nov., a new member of the family Dermacoccaceae isolated from a cave.</title>
        <authorList>
            <person name="Schumann P."/>
            <person name="Kim I.S."/>
        </authorList>
    </citation>
    <scope>NUCLEOTIDE SEQUENCE [LARGE SCALE GENOMIC DNA]</scope>
    <source>
        <strain evidence="1 2">C5-26</strain>
    </source>
</reference>
<dbReference type="RefSeq" id="WP_146316756.1">
    <property type="nucleotide sequence ID" value="NZ_VCQV01000013.1"/>
</dbReference>
<proteinExistence type="predicted"/>
<organism evidence="1 2">
    <name type="scientific">Leekyejoonella antrihumi</name>
    <dbReference type="NCBI Taxonomy" id="1660198"/>
    <lineage>
        <taxon>Bacteria</taxon>
        <taxon>Bacillati</taxon>
        <taxon>Actinomycetota</taxon>
        <taxon>Actinomycetes</taxon>
        <taxon>Micrococcales</taxon>
        <taxon>Dermacoccaceae</taxon>
        <taxon>Leekyejoonella</taxon>
    </lineage>
</organism>
<evidence type="ECO:0000313" key="1">
    <source>
        <dbReference type="EMBL" id="TWP36161.1"/>
    </source>
</evidence>
<reference evidence="1 2" key="1">
    <citation type="submission" date="2019-05" db="EMBL/GenBank/DDBJ databases">
        <authorList>
            <person name="Lee S.D."/>
        </authorList>
    </citation>
    <scope>NUCLEOTIDE SEQUENCE [LARGE SCALE GENOMIC DNA]</scope>
    <source>
        <strain evidence="1 2">C5-26</strain>
    </source>
</reference>
<dbReference type="Proteomes" id="UP000320244">
    <property type="component" value="Unassembled WGS sequence"/>
</dbReference>